<name>A0A177TUS7_9BASI</name>
<dbReference type="EMBL" id="LWDF02000110">
    <property type="protein sequence ID" value="KAE8257443.1"/>
    <property type="molecule type" value="Genomic_DNA"/>
</dbReference>
<comment type="caution">
    <text evidence="1">The sequence shown here is derived from an EMBL/GenBank/DDBJ whole genome shotgun (WGS) entry which is preliminary data.</text>
</comment>
<dbReference type="AlphaFoldDB" id="A0A177TUS7"/>
<dbReference type="Proteomes" id="UP000077521">
    <property type="component" value="Unassembled WGS sequence"/>
</dbReference>
<gene>
    <name evidence="1" type="ORF">A4X13_0g2346</name>
</gene>
<organism evidence="1 2">
    <name type="scientific">Tilletia indica</name>
    <dbReference type="NCBI Taxonomy" id="43049"/>
    <lineage>
        <taxon>Eukaryota</taxon>
        <taxon>Fungi</taxon>
        <taxon>Dikarya</taxon>
        <taxon>Basidiomycota</taxon>
        <taxon>Ustilaginomycotina</taxon>
        <taxon>Exobasidiomycetes</taxon>
        <taxon>Tilletiales</taxon>
        <taxon>Tilletiaceae</taxon>
        <taxon>Tilletia</taxon>
    </lineage>
</organism>
<sequence>MTAVLQYYSPELFQSLPSVGQAAAGFKELGGLSKIEAVLAAMARKHPSARNFGVQLLHRHSDLDEDEIMLAYGSTTIPVKKSEISEASKENVCATIWGIHPDGNKLLPLEFAFVENADDKLPNLDQELAMDFIRVLKQLGLENVLGLALVKPGQELGLETTHGRANIVLPANLIVTSANSIDVLWPLSALGGDSPTLNKCVQTCWTNIKGGHSEIHKRQS</sequence>
<keyword evidence="2" id="KW-1185">Reference proteome</keyword>
<protein>
    <submittedName>
        <fullName evidence="1">Uncharacterized protein</fullName>
    </submittedName>
</protein>
<evidence type="ECO:0000313" key="2">
    <source>
        <dbReference type="Proteomes" id="UP000077521"/>
    </source>
</evidence>
<reference evidence="1" key="1">
    <citation type="submission" date="2016-04" db="EMBL/GenBank/DDBJ databases">
        <authorList>
            <person name="Nguyen H.D."/>
            <person name="Samba Siva P."/>
            <person name="Cullis J."/>
            <person name="Levesque C.A."/>
            <person name="Hambleton S."/>
        </authorList>
    </citation>
    <scope>NUCLEOTIDE SEQUENCE</scope>
    <source>
        <strain evidence="1">DAOMC 236416</strain>
    </source>
</reference>
<proteinExistence type="predicted"/>
<accession>A0A177TUS7</accession>
<dbReference type="OrthoDB" id="2322999at2759"/>
<evidence type="ECO:0000313" key="1">
    <source>
        <dbReference type="EMBL" id="KAE8257443.1"/>
    </source>
</evidence>
<reference evidence="1" key="2">
    <citation type="journal article" date="2019" name="IMA Fungus">
        <title>Genome sequencing and comparison of five Tilletia species to identify candidate genes for the detection of regulated species infecting wheat.</title>
        <authorList>
            <person name="Nguyen H.D.T."/>
            <person name="Sultana T."/>
            <person name="Kesanakurti P."/>
            <person name="Hambleton S."/>
        </authorList>
    </citation>
    <scope>NUCLEOTIDE SEQUENCE</scope>
    <source>
        <strain evidence="1">DAOMC 236416</strain>
    </source>
</reference>